<proteinExistence type="predicted"/>
<reference evidence="2" key="2">
    <citation type="submission" date="2015-01" db="EMBL/GenBank/DDBJ databases">
        <title>Evolutionary Origins and Diversification of the Mycorrhizal Mutualists.</title>
        <authorList>
            <consortium name="DOE Joint Genome Institute"/>
            <consortium name="Mycorrhizal Genomics Consortium"/>
            <person name="Kohler A."/>
            <person name="Kuo A."/>
            <person name="Nagy L.G."/>
            <person name="Floudas D."/>
            <person name="Copeland A."/>
            <person name="Barry K.W."/>
            <person name="Cichocki N."/>
            <person name="Veneault-Fourrey C."/>
            <person name="LaButti K."/>
            <person name="Lindquist E.A."/>
            <person name="Lipzen A."/>
            <person name="Lundell T."/>
            <person name="Morin E."/>
            <person name="Murat C."/>
            <person name="Riley R."/>
            <person name="Ohm R."/>
            <person name="Sun H."/>
            <person name="Tunlid A."/>
            <person name="Henrissat B."/>
            <person name="Grigoriev I.V."/>
            <person name="Hibbett D.S."/>
            <person name="Martin F."/>
        </authorList>
    </citation>
    <scope>NUCLEOTIDE SEQUENCE [LARGE SCALE GENOMIC DNA]</scope>
    <source>
        <strain evidence="2">Zn</strain>
    </source>
</reference>
<dbReference type="GO" id="GO:0005992">
    <property type="term" value="P:trehalose biosynthetic process"/>
    <property type="evidence" value="ECO:0007669"/>
    <property type="project" value="InterPro"/>
</dbReference>
<dbReference type="AlphaFoldDB" id="A0A0C3GQ05"/>
<evidence type="ECO:0000313" key="1">
    <source>
        <dbReference type="EMBL" id="KIM93479.1"/>
    </source>
</evidence>
<dbReference type="HOGENOM" id="CLU_2184722_0_0_1"/>
<dbReference type="SUPFAM" id="SSF53756">
    <property type="entry name" value="UDP-Glycosyltransferase/glycogen phosphorylase"/>
    <property type="match status" value="1"/>
</dbReference>
<dbReference type="Proteomes" id="UP000054321">
    <property type="component" value="Unassembled WGS sequence"/>
</dbReference>
<dbReference type="Pfam" id="PF00982">
    <property type="entry name" value="Glyco_transf_20"/>
    <property type="match status" value="1"/>
</dbReference>
<protein>
    <submittedName>
        <fullName evidence="1">Uncharacterized protein</fullName>
    </submittedName>
</protein>
<reference evidence="1 2" key="1">
    <citation type="submission" date="2014-04" db="EMBL/GenBank/DDBJ databases">
        <authorList>
            <consortium name="DOE Joint Genome Institute"/>
            <person name="Kuo A."/>
            <person name="Martino E."/>
            <person name="Perotto S."/>
            <person name="Kohler A."/>
            <person name="Nagy L.G."/>
            <person name="Floudas D."/>
            <person name="Copeland A."/>
            <person name="Barry K.W."/>
            <person name="Cichocki N."/>
            <person name="Veneault-Fourrey C."/>
            <person name="LaButti K."/>
            <person name="Lindquist E.A."/>
            <person name="Lipzen A."/>
            <person name="Lundell T."/>
            <person name="Morin E."/>
            <person name="Murat C."/>
            <person name="Sun H."/>
            <person name="Tunlid A."/>
            <person name="Henrissat B."/>
            <person name="Grigoriev I.V."/>
            <person name="Hibbett D.S."/>
            <person name="Martin F."/>
            <person name="Nordberg H.P."/>
            <person name="Cantor M.N."/>
            <person name="Hua S.X."/>
        </authorList>
    </citation>
    <scope>NUCLEOTIDE SEQUENCE [LARGE SCALE GENOMIC DNA]</scope>
    <source>
        <strain evidence="1 2">Zn</strain>
    </source>
</reference>
<dbReference type="STRING" id="913774.A0A0C3GQ05"/>
<dbReference type="GO" id="GO:0003824">
    <property type="term" value="F:catalytic activity"/>
    <property type="evidence" value="ECO:0007669"/>
    <property type="project" value="InterPro"/>
</dbReference>
<gene>
    <name evidence="1" type="ORF">OIDMADRAFT_61625</name>
</gene>
<name>A0A0C3GQ05_OIDMZ</name>
<dbReference type="Gene3D" id="3.40.50.2000">
    <property type="entry name" value="Glycogen Phosphorylase B"/>
    <property type="match status" value="1"/>
</dbReference>
<evidence type="ECO:0000313" key="2">
    <source>
        <dbReference type="Proteomes" id="UP000054321"/>
    </source>
</evidence>
<dbReference type="InterPro" id="IPR001830">
    <property type="entry name" value="Glyco_trans_20"/>
</dbReference>
<dbReference type="EMBL" id="KN832895">
    <property type="protein sequence ID" value="KIM93479.1"/>
    <property type="molecule type" value="Genomic_DNA"/>
</dbReference>
<sequence>MSSPRSSSRLFIVSNRLPITVRRASGGPYDISASTGGLVGAFSGLTGFTGFNWYGWPGVEVPDGAKEELTQVQRKNKPIPVFLEEGLADKILWPLLYYQTHEIKISSPD</sequence>
<organism evidence="1 2">
    <name type="scientific">Oidiodendron maius (strain Zn)</name>
    <dbReference type="NCBI Taxonomy" id="913774"/>
    <lineage>
        <taxon>Eukaryota</taxon>
        <taxon>Fungi</taxon>
        <taxon>Dikarya</taxon>
        <taxon>Ascomycota</taxon>
        <taxon>Pezizomycotina</taxon>
        <taxon>Leotiomycetes</taxon>
        <taxon>Leotiomycetes incertae sedis</taxon>
        <taxon>Myxotrichaceae</taxon>
        <taxon>Oidiodendron</taxon>
    </lineage>
</organism>
<accession>A0A0C3GQ05</accession>
<dbReference type="OrthoDB" id="755951at2759"/>
<keyword evidence="2" id="KW-1185">Reference proteome</keyword>
<dbReference type="InParanoid" id="A0A0C3GQ05"/>